<dbReference type="Pfam" id="PF13905">
    <property type="entry name" value="Thioredoxin_8"/>
    <property type="match status" value="1"/>
</dbReference>
<dbReference type="InterPro" id="IPR013766">
    <property type="entry name" value="Thioredoxin_domain"/>
</dbReference>
<name>A0A2V3ZYB6_9BACT</name>
<accession>A0A2V3ZYB6</accession>
<gene>
    <name evidence="2" type="ORF">DF185_09360</name>
</gene>
<dbReference type="OrthoDB" id="9805634at2"/>
<dbReference type="Proteomes" id="UP000248079">
    <property type="component" value="Unassembled WGS sequence"/>
</dbReference>
<comment type="caution">
    <text evidence="2">The sequence shown here is derived from an EMBL/GenBank/DDBJ whole genome shotgun (WGS) entry which is preliminary data.</text>
</comment>
<proteinExistence type="predicted"/>
<dbReference type="RefSeq" id="WP_110360474.1">
    <property type="nucleotide sequence ID" value="NZ_QFLI01000003.1"/>
</dbReference>
<dbReference type="PROSITE" id="PS51352">
    <property type="entry name" value="THIOREDOXIN_2"/>
    <property type="match status" value="1"/>
</dbReference>
<dbReference type="SUPFAM" id="SSF52833">
    <property type="entry name" value="Thioredoxin-like"/>
    <property type="match status" value="1"/>
</dbReference>
<dbReference type="InterPro" id="IPR036249">
    <property type="entry name" value="Thioredoxin-like_sf"/>
</dbReference>
<evidence type="ECO:0000313" key="2">
    <source>
        <dbReference type="EMBL" id="PXY01665.1"/>
    </source>
</evidence>
<keyword evidence="3" id="KW-1185">Reference proteome</keyword>
<evidence type="ECO:0000259" key="1">
    <source>
        <dbReference type="PROSITE" id="PS51352"/>
    </source>
</evidence>
<dbReference type="AlphaFoldDB" id="A0A2V3ZYB6"/>
<dbReference type="InterPro" id="IPR012336">
    <property type="entry name" value="Thioredoxin-like_fold"/>
</dbReference>
<feature type="domain" description="Thioredoxin" evidence="1">
    <location>
        <begin position="333"/>
        <end position="476"/>
    </location>
</feature>
<evidence type="ECO:0000313" key="3">
    <source>
        <dbReference type="Proteomes" id="UP000248079"/>
    </source>
</evidence>
<reference evidence="2 3" key="1">
    <citation type="submission" date="2018-05" db="EMBL/GenBank/DDBJ databases">
        <title>Marinifilum breve JC075T sp. nov., a marine bacterium isolated from Yongle Blue Hole in the South China Sea.</title>
        <authorList>
            <person name="Fu T."/>
        </authorList>
    </citation>
    <scope>NUCLEOTIDE SEQUENCE [LARGE SCALE GENOMIC DNA]</scope>
    <source>
        <strain evidence="2 3">JC075</strain>
    </source>
</reference>
<organism evidence="2 3">
    <name type="scientific">Marinifilum breve</name>
    <dbReference type="NCBI Taxonomy" id="2184082"/>
    <lineage>
        <taxon>Bacteria</taxon>
        <taxon>Pseudomonadati</taxon>
        <taxon>Bacteroidota</taxon>
        <taxon>Bacteroidia</taxon>
        <taxon>Marinilabiliales</taxon>
        <taxon>Marinifilaceae</taxon>
    </lineage>
</organism>
<sequence>MRANFIKILYLIMLTLPLGGFAQQQVKVKLKGVYDSRITLSPQNGMDFSRPIKEYEGVKKGQQVLFTVPDSLLPGEFNLEFRSRLTSKDNPYPSRLSLFLNKKDSIRVLANPLFLQGDSLLIENGRENNLWDNFMQEAQEKKQQIGLLQQLLEYYSEKNSPVWKTCHKTYNKKVAEYNQWVDQLAEENKDLFVAGLLKFQSLPKLDYKKSKEKQLEELKADYFNDFDFSDTLQLRSKQVKNFLAGYVNLHGGQAKTMQQADSIMAQVAQKALTMAAKGNPQVYGFFADYFFTGFETYGFTKGIEVVNYHSDQDNCFTNKKKEILRRVAGMKNMKVGITAPPAQIYTINQTEEEYLKWDANDSEYQLLVFYDHECSHCEMLMDELKSWIAKPENNEWVNIVSIGLDKTHQQWLNAAKMAKLPWTDTYARGGINSQVAENYYILSSPTLVVVNKNGKISALPKNMKELNQFLNKVKGI</sequence>
<dbReference type="Gene3D" id="3.40.30.10">
    <property type="entry name" value="Glutaredoxin"/>
    <property type="match status" value="1"/>
</dbReference>
<protein>
    <recommendedName>
        <fullName evidence="1">Thioredoxin domain-containing protein</fullName>
    </recommendedName>
</protein>
<dbReference type="EMBL" id="QFLI01000003">
    <property type="protein sequence ID" value="PXY01665.1"/>
    <property type="molecule type" value="Genomic_DNA"/>
</dbReference>